<dbReference type="InterPro" id="IPR036366">
    <property type="entry name" value="PGBDSf"/>
</dbReference>
<dbReference type="InterPro" id="IPR002477">
    <property type="entry name" value="Peptidoglycan-bd-like"/>
</dbReference>
<keyword evidence="3" id="KW-1185">Reference proteome</keyword>
<gene>
    <name evidence="2" type="ORF">H8Z76_10810</name>
</gene>
<reference evidence="2 3" key="1">
    <citation type="submission" date="2020-08" db="EMBL/GenBank/DDBJ databases">
        <title>Genome public.</title>
        <authorList>
            <person name="Liu C."/>
            <person name="Sun Q."/>
        </authorList>
    </citation>
    <scope>NUCLEOTIDE SEQUENCE [LARGE SCALE GENOMIC DNA]</scope>
    <source>
        <strain evidence="2 3">BX0805</strain>
    </source>
</reference>
<accession>A0ABR7IC30</accession>
<comment type="caution">
    <text evidence="2">The sequence shown here is derived from an EMBL/GenBank/DDBJ whole genome shotgun (WGS) entry which is preliminary data.</text>
</comment>
<evidence type="ECO:0000313" key="3">
    <source>
        <dbReference type="Proteomes" id="UP000621540"/>
    </source>
</evidence>
<name>A0ABR7IC30_9FIRM</name>
<proteinExistence type="predicted"/>
<dbReference type="Gene3D" id="1.10.101.10">
    <property type="entry name" value="PGBD-like superfamily/PGBD"/>
    <property type="match status" value="1"/>
</dbReference>
<dbReference type="Proteomes" id="UP000621540">
    <property type="component" value="Unassembled WGS sequence"/>
</dbReference>
<dbReference type="SUPFAM" id="SSF47090">
    <property type="entry name" value="PGBD-like"/>
    <property type="match status" value="1"/>
</dbReference>
<dbReference type="Pfam" id="PF01471">
    <property type="entry name" value="PG_binding_1"/>
    <property type="match status" value="1"/>
</dbReference>
<feature type="domain" description="Peptidoglycan binding-like" evidence="1">
    <location>
        <begin position="348"/>
        <end position="405"/>
    </location>
</feature>
<sequence length="422" mass="47354">MSETNLRYLQNNAVDKGRLQIAVTTRTGFRPISGARVRISYTGEPGAVVEEMQTDISGQTEVLTVNAPPLEYSMEPSESQPYSQYTVQVEADGFRPIDISGVAVLPEETALQEVQLEPEQASGDPIDNIVIPANTLYGDYPAKIAEAEIKPVTESGEIVLSRVVIPEYIIVHDGAPEDSTARDYYVRYRDYIKNVASSEIYATWPDATLRANILAIMSFTLNRVYTEWYRNKGYNYTITSSTAYDHKFVYGRNIYSNISRVVDEMFENYLSRPNVRQPILTQYCDGERVTCSGWMTQWGSKYLGDQNYSAIEILRYYYGNNMYINVAEEISGIPSSWPGYNLEIGSTGTKVRTIQEQLNRISQNYPAIPTVAVDGVYGPGTARAVEVFQSVFGLPVTGVVDFPTWFRISEIYVGVSRIAELV</sequence>
<evidence type="ECO:0000259" key="1">
    <source>
        <dbReference type="Pfam" id="PF01471"/>
    </source>
</evidence>
<dbReference type="RefSeq" id="WP_186982484.1">
    <property type="nucleotide sequence ID" value="NZ_JACOQH010000008.1"/>
</dbReference>
<dbReference type="EMBL" id="JACOQH010000008">
    <property type="protein sequence ID" value="MBC5754496.1"/>
    <property type="molecule type" value="Genomic_DNA"/>
</dbReference>
<organism evidence="2 3">
    <name type="scientific">Roseburia yibonii</name>
    <dbReference type="NCBI Taxonomy" id="2763063"/>
    <lineage>
        <taxon>Bacteria</taxon>
        <taxon>Bacillati</taxon>
        <taxon>Bacillota</taxon>
        <taxon>Clostridia</taxon>
        <taxon>Lachnospirales</taxon>
        <taxon>Lachnospiraceae</taxon>
        <taxon>Roseburia</taxon>
    </lineage>
</organism>
<dbReference type="Gene3D" id="2.60.40.1120">
    <property type="entry name" value="Carboxypeptidase-like, regulatory domain"/>
    <property type="match status" value="1"/>
</dbReference>
<evidence type="ECO:0000313" key="2">
    <source>
        <dbReference type="EMBL" id="MBC5754496.1"/>
    </source>
</evidence>
<dbReference type="InterPro" id="IPR036365">
    <property type="entry name" value="PGBD-like_sf"/>
</dbReference>
<protein>
    <submittedName>
        <fullName evidence="2">Peptidoglycan-binding protein</fullName>
    </submittedName>
</protein>